<accession>A0A1T1H5T3</accession>
<keyword evidence="1" id="KW-0805">Transcription regulation</keyword>
<dbReference type="SUPFAM" id="SSF48498">
    <property type="entry name" value="Tetracyclin repressor-like, C-terminal domain"/>
    <property type="match status" value="1"/>
</dbReference>
<keyword evidence="3" id="KW-0804">Transcription</keyword>
<dbReference type="InterPro" id="IPR036271">
    <property type="entry name" value="Tet_transcr_reg_TetR-rel_C_sf"/>
</dbReference>
<keyword evidence="2 4" id="KW-0238">DNA-binding</keyword>
<keyword evidence="7" id="KW-1185">Reference proteome</keyword>
<dbReference type="InterPro" id="IPR039536">
    <property type="entry name" value="TetR_C_Proteobacteria"/>
</dbReference>
<evidence type="ECO:0000259" key="5">
    <source>
        <dbReference type="PROSITE" id="PS50977"/>
    </source>
</evidence>
<dbReference type="EMBL" id="MVKX01000001">
    <property type="protein sequence ID" value="OOV85229.1"/>
    <property type="molecule type" value="Genomic_DNA"/>
</dbReference>
<dbReference type="PRINTS" id="PR00455">
    <property type="entry name" value="HTHTETR"/>
</dbReference>
<dbReference type="InterPro" id="IPR050109">
    <property type="entry name" value="HTH-type_TetR-like_transc_reg"/>
</dbReference>
<dbReference type="Pfam" id="PF00440">
    <property type="entry name" value="TetR_N"/>
    <property type="match status" value="1"/>
</dbReference>
<evidence type="ECO:0000256" key="1">
    <source>
        <dbReference type="ARBA" id="ARBA00023015"/>
    </source>
</evidence>
<evidence type="ECO:0000256" key="4">
    <source>
        <dbReference type="PROSITE-ProRule" id="PRU00335"/>
    </source>
</evidence>
<evidence type="ECO:0000256" key="2">
    <source>
        <dbReference type="ARBA" id="ARBA00023125"/>
    </source>
</evidence>
<dbReference type="PANTHER" id="PTHR30055:SF146">
    <property type="entry name" value="HTH-TYPE TRANSCRIPTIONAL DUAL REGULATOR CECR"/>
    <property type="match status" value="1"/>
</dbReference>
<protein>
    <submittedName>
        <fullName evidence="6">TetR family transcriptional regulator</fullName>
    </submittedName>
</protein>
<dbReference type="GO" id="GO:0000976">
    <property type="term" value="F:transcription cis-regulatory region binding"/>
    <property type="evidence" value="ECO:0007669"/>
    <property type="project" value="TreeGrafter"/>
</dbReference>
<dbReference type="Proteomes" id="UP000191160">
    <property type="component" value="Unassembled WGS sequence"/>
</dbReference>
<sequence length="217" mass="25151">MQDLIHIEPLTHDQPQTRRGHERCVALLESATELFLKRGFDAVSLDDIVNHAGGSKASIYKYFGNKDGLFKAICDYRRCLFFKDICLPFTVSPDTDIRAYLINTLSDFHQHIVMPENAAFMRLVLEQTGRNPEIARYIHEQGPKQIQNTVAEILNQAHQHGLLYCENPLFSAQFYFGILRNLEWRVLMGITIDENDQETINYISYCVDRFLDGHQKR</sequence>
<dbReference type="RefSeq" id="WP_078188637.1">
    <property type="nucleotide sequence ID" value="NZ_JAMCOU010000013.1"/>
</dbReference>
<dbReference type="InterPro" id="IPR009057">
    <property type="entry name" value="Homeodomain-like_sf"/>
</dbReference>
<dbReference type="SUPFAM" id="SSF46689">
    <property type="entry name" value="Homeodomain-like"/>
    <property type="match status" value="1"/>
</dbReference>
<dbReference type="PANTHER" id="PTHR30055">
    <property type="entry name" value="HTH-TYPE TRANSCRIPTIONAL REGULATOR RUTR"/>
    <property type="match status" value="1"/>
</dbReference>
<dbReference type="Gene3D" id="1.10.10.60">
    <property type="entry name" value="Homeodomain-like"/>
    <property type="match status" value="1"/>
</dbReference>
<dbReference type="Pfam" id="PF14246">
    <property type="entry name" value="TetR_C_7"/>
    <property type="match status" value="1"/>
</dbReference>
<comment type="caution">
    <text evidence="6">The sequence shown here is derived from an EMBL/GenBank/DDBJ whole genome shotgun (WGS) entry which is preliminary data.</text>
</comment>
<dbReference type="FunFam" id="1.10.10.60:FF:000141">
    <property type="entry name" value="TetR family transcriptional regulator"/>
    <property type="match status" value="1"/>
</dbReference>
<dbReference type="InterPro" id="IPR001647">
    <property type="entry name" value="HTH_TetR"/>
</dbReference>
<feature type="DNA-binding region" description="H-T-H motif" evidence="4">
    <location>
        <begin position="44"/>
        <end position="63"/>
    </location>
</feature>
<evidence type="ECO:0000313" key="6">
    <source>
        <dbReference type="EMBL" id="OOV85229.1"/>
    </source>
</evidence>
<evidence type="ECO:0000256" key="3">
    <source>
        <dbReference type="ARBA" id="ARBA00023163"/>
    </source>
</evidence>
<dbReference type="AlphaFoldDB" id="A0A1T1H5T3"/>
<name>A0A1T1H5T3_9GAMM</name>
<dbReference type="Gene3D" id="1.10.357.10">
    <property type="entry name" value="Tetracycline Repressor, domain 2"/>
    <property type="match status" value="1"/>
</dbReference>
<feature type="domain" description="HTH tetR-type" evidence="5">
    <location>
        <begin position="21"/>
        <end position="81"/>
    </location>
</feature>
<dbReference type="GO" id="GO:0003700">
    <property type="term" value="F:DNA-binding transcription factor activity"/>
    <property type="evidence" value="ECO:0007669"/>
    <property type="project" value="TreeGrafter"/>
</dbReference>
<dbReference type="PROSITE" id="PS50977">
    <property type="entry name" value="HTH_TETR_2"/>
    <property type="match status" value="1"/>
</dbReference>
<proteinExistence type="predicted"/>
<evidence type="ECO:0000313" key="7">
    <source>
        <dbReference type="Proteomes" id="UP000191160"/>
    </source>
</evidence>
<reference evidence="6 7" key="1">
    <citation type="submission" date="2017-02" db="EMBL/GenBank/DDBJ databases">
        <title>Acinetobacter sp. ANC 4945, whole genome shotgun sequencing project.</title>
        <authorList>
            <person name="Radolfova-Krizova L."/>
            <person name="Al Atrouni A."/>
            <person name="Nemec A."/>
        </authorList>
    </citation>
    <scope>NUCLEOTIDE SEQUENCE [LARGE SCALE GENOMIC DNA]</scope>
    <source>
        <strain evidence="6 7">ANC 4945</strain>
    </source>
</reference>
<organism evidence="6 7">
    <name type="scientific">Acinetobacter amyesii</name>
    <dbReference type="NCBI Taxonomy" id="2942470"/>
    <lineage>
        <taxon>Bacteria</taxon>
        <taxon>Pseudomonadati</taxon>
        <taxon>Pseudomonadota</taxon>
        <taxon>Gammaproteobacteria</taxon>
        <taxon>Moraxellales</taxon>
        <taxon>Moraxellaceae</taxon>
        <taxon>Acinetobacter</taxon>
    </lineage>
</organism>
<gene>
    <name evidence="6" type="ORF">B1202_00835</name>
</gene>